<evidence type="ECO:0000313" key="1">
    <source>
        <dbReference type="EMBL" id="XOW91858.1"/>
    </source>
</evidence>
<sequence>MGSVSQNLKATVSFGGKLDSSWRRSASDLRRDLLDVERQSSRLRKEQARLSAEIKRAKLAGQSVAGLKKEYAKLGVEIAKAGTAQDRLNRQLSQKALAGRFLSGGKSILSGGMRAGLALGGGVVTAGLGALIAPAAANAETARRANVAKSYGVDIATWNAWDSLAQQYDLNAENIGDLFEEYLHKAGEFKQTGKQGALEDAFKTLGFKDGSLSGLSDIEQFNKIVERALSLDDESRASFALDDLFGGEASKLLMLIKRSGKSFSDLLEEQKRYNLVTREGADGAVVGHRALSNLRTVFTSALAEISGQLGNELAPDIEKVSAELAEWFRGGGVKQVAGFIREDLYPGIRKFGEGVVFVGKVMLAVAKKLSWLLPDARSDQQDILAYLAKFGNVDVARRMAEKNGQGEWLEKNLKDNPRFVEDIRQAWNSSKGRFFHDNDAFNRATEKYLSPQDTFDFSLPDATSSAAGDSNAAYWDSVRHGLSRSGNSDGAYQLTDNRKFTYQFTVQTQPGQDPASFADGIADMTRTNPAFKGNNALWDEPWR</sequence>
<gene>
    <name evidence="1" type="ORF">ABTZ31_022080</name>
</gene>
<evidence type="ECO:0000313" key="2">
    <source>
        <dbReference type="Proteomes" id="UP001481170"/>
    </source>
</evidence>
<proteinExistence type="predicted"/>
<dbReference type="EMBL" id="CP180600">
    <property type="protein sequence ID" value="XOW91858.1"/>
    <property type="molecule type" value="Genomic_DNA"/>
</dbReference>
<protein>
    <submittedName>
        <fullName evidence="1">Uncharacterized protein</fullName>
    </submittedName>
</protein>
<name>A0ACD5GC74_ECOLX</name>
<organism evidence="1 2">
    <name type="scientific">Escherichia coli</name>
    <dbReference type="NCBI Taxonomy" id="562"/>
    <lineage>
        <taxon>Bacteria</taxon>
        <taxon>Pseudomonadati</taxon>
        <taxon>Pseudomonadota</taxon>
        <taxon>Gammaproteobacteria</taxon>
        <taxon>Enterobacterales</taxon>
        <taxon>Enterobacteriaceae</taxon>
        <taxon>Escherichia</taxon>
    </lineage>
</organism>
<dbReference type="Proteomes" id="UP001481170">
    <property type="component" value="Chromosome"/>
</dbReference>
<accession>A0ACD5GC74</accession>
<reference evidence="1" key="1">
    <citation type="submission" date="2025-01" db="EMBL/GenBank/DDBJ databases">
        <authorList>
            <person name="Sun R."/>
            <person name="Lian X."/>
        </authorList>
    </citation>
    <scope>NUCLEOTIDE SEQUENCE</scope>
    <source>
        <strain evidence="1">PS2Canimalfeces12</strain>
    </source>
</reference>